<proteinExistence type="predicted"/>
<comment type="caution">
    <text evidence="2">The sequence shown here is derived from an EMBL/GenBank/DDBJ whole genome shotgun (WGS) entry which is preliminary data.</text>
</comment>
<dbReference type="RefSeq" id="WP_345444541.1">
    <property type="nucleotide sequence ID" value="NZ_BAABHK010000035.1"/>
</dbReference>
<reference evidence="3" key="1">
    <citation type="journal article" date="2019" name="Int. J. Syst. Evol. Microbiol.">
        <title>The Global Catalogue of Microorganisms (GCM) 10K type strain sequencing project: providing services to taxonomists for standard genome sequencing and annotation.</title>
        <authorList>
            <consortium name="The Broad Institute Genomics Platform"/>
            <consortium name="The Broad Institute Genome Sequencing Center for Infectious Disease"/>
            <person name="Wu L."/>
            <person name="Ma J."/>
        </authorList>
    </citation>
    <scope>NUCLEOTIDE SEQUENCE [LARGE SCALE GENOMIC DNA]</scope>
    <source>
        <strain evidence="3">JCM 17939</strain>
    </source>
</reference>
<evidence type="ECO:0000256" key="1">
    <source>
        <dbReference type="ARBA" id="ARBA00022729"/>
    </source>
</evidence>
<evidence type="ECO:0000313" key="3">
    <source>
        <dbReference type="Proteomes" id="UP001501442"/>
    </source>
</evidence>
<dbReference type="EMBL" id="BAABHK010000035">
    <property type="protein sequence ID" value="GAA4640679.1"/>
    <property type="molecule type" value="Genomic_DNA"/>
</dbReference>
<name>A0ABP8UV78_9ACTN</name>
<evidence type="ECO:0000313" key="2">
    <source>
        <dbReference type="EMBL" id="GAA4640679.1"/>
    </source>
</evidence>
<accession>A0ABP8UV78</accession>
<dbReference type="InterPro" id="IPR029050">
    <property type="entry name" value="Immunoprotect_excell_Ig-like"/>
</dbReference>
<organism evidence="2 3">
    <name type="scientific">Actinoallomurus vinaceus</name>
    <dbReference type="NCBI Taxonomy" id="1080074"/>
    <lineage>
        <taxon>Bacteria</taxon>
        <taxon>Bacillati</taxon>
        <taxon>Actinomycetota</taxon>
        <taxon>Actinomycetes</taxon>
        <taxon>Streptosporangiales</taxon>
        <taxon>Thermomonosporaceae</taxon>
        <taxon>Actinoallomurus</taxon>
    </lineage>
</organism>
<dbReference type="Gene3D" id="2.60.40.1240">
    <property type="match status" value="1"/>
</dbReference>
<protein>
    <submittedName>
        <fullName evidence="2">Uncharacterized protein</fullName>
    </submittedName>
</protein>
<keyword evidence="1" id="KW-0732">Signal</keyword>
<dbReference type="Proteomes" id="UP001501442">
    <property type="component" value="Unassembled WGS sequence"/>
</dbReference>
<sequence length="206" mass="21930">MRRVAAILLGLALVVVAGWVKAHTPDDYDHRYGPLASAGHSGAPVTAGAFTVRVDGVTVARSATPDRKEVLRPDGVFVIVTAAATIRRVPTRLATAYLRTRNGYEYRESVKNVIAENGDPLSAVALGPGLWRRGPFVFEVPPSELAGSTLVVSDRPVNEKDPPGGFPPYGFELTAQAEIALRIGEARARRLVANAPERVTIPGADS</sequence>
<keyword evidence="3" id="KW-1185">Reference proteome</keyword>
<gene>
    <name evidence="2" type="ORF">GCM10023196_107180</name>
</gene>